<evidence type="ECO:0000313" key="2">
    <source>
        <dbReference type="EMBL" id="MDT0268852.1"/>
    </source>
</evidence>
<gene>
    <name evidence="2" type="ORF">RM844_21420</name>
</gene>
<evidence type="ECO:0000256" key="1">
    <source>
        <dbReference type="SAM" id="MobiDB-lite"/>
    </source>
</evidence>
<organism evidence="2 3">
    <name type="scientific">Streptomyces chisholmiae</name>
    <dbReference type="NCBI Taxonomy" id="3075540"/>
    <lineage>
        <taxon>Bacteria</taxon>
        <taxon>Bacillati</taxon>
        <taxon>Actinomycetota</taxon>
        <taxon>Actinomycetes</taxon>
        <taxon>Kitasatosporales</taxon>
        <taxon>Streptomycetaceae</taxon>
        <taxon>Streptomyces</taxon>
    </lineage>
</organism>
<reference evidence="3" key="1">
    <citation type="submission" date="2023-07" db="EMBL/GenBank/DDBJ databases">
        <title>30 novel species of actinomycetes from the DSMZ collection.</title>
        <authorList>
            <person name="Nouioui I."/>
        </authorList>
    </citation>
    <scope>NUCLEOTIDE SEQUENCE [LARGE SCALE GENOMIC DNA]</scope>
    <source>
        <strain evidence="3">DSM 44915</strain>
    </source>
</reference>
<comment type="caution">
    <text evidence="2">The sequence shown here is derived from an EMBL/GenBank/DDBJ whole genome shotgun (WGS) entry which is preliminary data.</text>
</comment>
<evidence type="ECO:0000313" key="3">
    <source>
        <dbReference type="Proteomes" id="UP001183410"/>
    </source>
</evidence>
<protein>
    <submittedName>
        <fullName evidence="2">Uncharacterized protein</fullName>
    </submittedName>
</protein>
<dbReference type="Proteomes" id="UP001183410">
    <property type="component" value="Unassembled WGS sequence"/>
</dbReference>
<dbReference type="RefSeq" id="WP_311668940.1">
    <property type="nucleotide sequence ID" value="NZ_JAVREO010000013.1"/>
</dbReference>
<keyword evidence="3" id="KW-1185">Reference proteome</keyword>
<name>A0ABU2JVB6_9ACTN</name>
<accession>A0ABU2JVB6</accession>
<proteinExistence type="predicted"/>
<dbReference type="EMBL" id="JAVREO010000013">
    <property type="protein sequence ID" value="MDT0268852.1"/>
    <property type="molecule type" value="Genomic_DNA"/>
</dbReference>
<sequence length="88" mass="8883">MTRHPDPDPDPGSGSGTRARRPDPDPPPAQARELRLALTGAPPRTPGVVAGLAAAAGWRLAGTVALGWGYEARPLTGDAAGAAPEGRL</sequence>
<feature type="region of interest" description="Disordered" evidence="1">
    <location>
        <begin position="1"/>
        <end position="30"/>
    </location>
</feature>